<evidence type="ECO:0000256" key="2">
    <source>
        <dbReference type="ARBA" id="ARBA00023163"/>
    </source>
</evidence>
<dbReference type="EMBL" id="QOUI01000004">
    <property type="protein sequence ID" value="RCK70086.1"/>
    <property type="molecule type" value="Genomic_DNA"/>
</dbReference>
<dbReference type="SMART" id="SM00342">
    <property type="entry name" value="HTH_ARAC"/>
    <property type="match status" value="1"/>
</dbReference>
<dbReference type="GO" id="GO:0043565">
    <property type="term" value="F:sequence-specific DNA binding"/>
    <property type="evidence" value="ECO:0007669"/>
    <property type="project" value="InterPro"/>
</dbReference>
<protein>
    <submittedName>
        <fullName evidence="4">Helix-turn-helix domain-containing protein</fullName>
    </submittedName>
</protein>
<dbReference type="Gene3D" id="3.40.50.880">
    <property type="match status" value="1"/>
</dbReference>
<dbReference type="PANTHER" id="PTHR43130">
    <property type="entry name" value="ARAC-FAMILY TRANSCRIPTIONAL REGULATOR"/>
    <property type="match status" value="1"/>
</dbReference>
<accession>A0A367YW11</accession>
<sequence>MRVRPGAPRALPGPGEAARLSRVSRTVVVAVDDGVLLLDVAGPLQVLHEAGGYRLRLASVTGSPVRTDVGLPLPVERALADVAGELDTLMVPGYPAAGFATDRSALVAGVRRLAPSARRVVSVCSGALLLARAGLLDGRRATTHWEACAALAEHFPQTTVVSDAMYVRDGPVVTSAGASAGIDLALALVGEDLGEERARAVARQLVVFLQRPGGQVQFRPPADDAPRHPLLRQASALVRDDPAADHRAASLARALAVSERHLGRLFRQELGVTPARFVEQIRVETAQQRLDGADEALPAVARRCGFGSAETMRRAFLRVLGIPPSAYRHRFRLPA</sequence>
<dbReference type="Gene3D" id="1.10.10.60">
    <property type="entry name" value="Homeodomain-like"/>
    <property type="match status" value="1"/>
</dbReference>
<dbReference type="PROSITE" id="PS01124">
    <property type="entry name" value="HTH_ARAC_FAMILY_2"/>
    <property type="match status" value="1"/>
</dbReference>
<comment type="caution">
    <text evidence="4">The sequence shown here is derived from an EMBL/GenBank/DDBJ whole genome shotgun (WGS) entry which is preliminary data.</text>
</comment>
<dbReference type="InterPro" id="IPR029062">
    <property type="entry name" value="Class_I_gatase-like"/>
</dbReference>
<keyword evidence="2" id="KW-0804">Transcription</keyword>
<evidence type="ECO:0000313" key="4">
    <source>
        <dbReference type="EMBL" id="RCK70086.1"/>
    </source>
</evidence>
<keyword evidence="5" id="KW-1185">Reference proteome</keyword>
<name>A0A367YW11_9ACTN</name>
<gene>
    <name evidence="4" type="ORF">DT076_08830</name>
</gene>
<dbReference type="InterPro" id="IPR002818">
    <property type="entry name" value="DJ-1/PfpI"/>
</dbReference>
<evidence type="ECO:0000256" key="1">
    <source>
        <dbReference type="ARBA" id="ARBA00023015"/>
    </source>
</evidence>
<dbReference type="InterPro" id="IPR018060">
    <property type="entry name" value="HTH_AraC"/>
</dbReference>
<dbReference type="GO" id="GO:0003700">
    <property type="term" value="F:DNA-binding transcription factor activity"/>
    <property type="evidence" value="ECO:0007669"/>
    <property type="project" value="InterPro"/>
</dbReference>
<dbReference type="AlphaFoldDB" id="A0A367YW11"/>
<dbReference type="SUPFAM" id="SSF52317">
    <property type="entry name" value="Class I glutamine amidotransferase-like"/>
    <property type="match status" value="1"/>
</dbReference>
<dbReference type="Pfam" id="PF01965">
    <property type="entry name" value="DJ-1_PfpI"/>
    <property type="match status" value="1"/>
</dbReference>
<dbReference type="InterPro" id="IPR052158">
    <property type="entry name" value="INH-QAR"/>
</dbReference>
<evidence type="ECO:0000259" key="3">
    <source>
        <dbReference type="PROSITE" id="PS01124"/>
    </source>
</evidence>
<keyword evidence="1" id="KW-0805">Transcription regulation</keyword>
<organism evidence="4 5">
    <name type="scientific">Desertihabitans brevis</name>
    <dbReference type="NCBI Taxonomy" id="2268447"/>
    <lineage>
        <taxon>Bacteria</taxon>
        <taxon>Bacillati</taxon>
        <taxon>Actinomycetota</taxon>
        <taxon>Actinomycetes</taxon>
        <taxon>Propionibacteriales</taxon>
        <taxon>Propionibacteriaceae</taxon>
        <taxon>Desertihabitans</taxon>
    </lineage>
</organism>
<dbReference type="Pfam" id="PF12833">
    <property type="entry name" value="HTH_18"/>
    <property type="match status" value="1"/>
</dbReference>
<evidence type="ECO:0000313" key="5">
    <source>
        <dbReference type="Proteomes" id="UP000252770"/>
    </source>
</evidence>
<dbReference type="CDD" id="cd03137">
    <property type="entry name" value="GATase1_AraC_1"/>
    <property type="match status" value="1"/>
</dbReference>
<dbReference type="SUPFAM" id="SSF46689">
    <property type="entry name" value="Homeodomain-like"/>
    <property type="match status" value="2"/>
</dbReference>
<dbReference type="Proteomes" id="UP000252770">
    <property type="component" value="Unassembled WGS sequence"/>
</dbReference>
<reference evidence="4 5" key="1">
    <citation type="submission" date="2018-07" db="EMBL/GenBank/DDBJ databases">
        <title>Desertimonas flava gen. nov. sp. nov.</title>
        <authorList>
            <person name="Liu S."/>
        </authorList>
    </citation>
    <scope>NUCLEOTIDE SEQUENCE [LARGE SCALE GENOMIC DNA]</scope>
    <source>
        <strain evidence="4 5">16Sb5-5</strain>
    </source>
</reference>
<dbReference type="PANTHER" id="PTHR43130:SF3">
    <property type="entry name" value="HTH-TYPE TRANSCRIPTIONAL REGULATOR RV1931C"/>
    <property type="match status" value="1"/>
</dbReference>
<feature type="domain" description="HTH araC/xylS-type" evidence="3">
    <location>
        <begin position="232"/>
        <end position="330"/>
    </location>
</feature>
<proteinExistence type="predicted"/>
<dbReference type="InterPro" id="IPR009057">
    <property type="entry name" value="Homeodomain-like_sf"/>
</dbReference>